<dbReference type="InterPro" id="IPR012337">
    <property type="entry name" value="RNaseH-like_sf"/>
</dbReference>
<comment type="activity regulation">
    <text evidence="9">Positively regulated by the regulatory subunit PAN3.</text>
</comment>
<dbReference type="InterPro" id="IPR050785">
    <property type="entry name" value="PAN2-PAN3_catalytic_subunit"/>
</dbReference>
<dbReference type="InParanoid" id="G7E233"/>
<feature type="region of interest" description="Disordered" evidence="10">
    <location>
        <begin position="452"/>
        <end position="478"/>
    </location>
</feature>
<keyword evidence="6 9" id="KW-0479">Metal-binding</keyword>
<keyword evidence="4 9" id="KW-0507">mRNA processing</keyword>
<dbReference type="Proteomes" id="UP000009131">
    <property type="component" value="Unassembled WGS sequence"/>
</dbReference>
<evidence type="ECO:0000256" key="7">
    <source>
        <dbReference type="ARBA" id="ARBA00022801"/>
    </source>
</evidence>
<dbReference type="Gene3D" id="2.130.10.10">
    <property type="entry name" value="YVTN repeat-like/Quinoprotein amine dehydrogenase"/>
    <property type="match status" value="1"/>
</dbReference>
<feature type="compositionally biased region" description="Basic residues" evidence="10">
    <location>
        <begin position="1178"/>
        <end position="1190"/>
    </location>
</feature>
<evidence type="ECO:0000256" key="10">
    <source>
        <dbReference type="SAM" id="MobiDB-lite"/>
    </source>
</evidence>
<feature type="binding site" evidence="9">
    <location>
        <position position="1084"/>
    </location>
    <ligand>
        <name>a divalent metal cation</name>
        <dbReference type="ChEBI" id="CHEBI:60240"/>
        <note>catalytic</note>
    </ligand>
</feature>
<sequence length="1190" mass="131700">MEIAWHETGQAGLGDLTSLCLDTHQALLWTGTPHGHIASFFTDSPASQGNENEVPPAFQQRYTAFKGSSTHEPIKELWTDEAGVLSLASDGVKLTHRRGLTLWNTLDPTHSLVSMAYSSLRASEIVAGGSRLAVTSQGSHVQPLVGEPDLLLLSASTGTIIRRVPSSIAVQHLRTSHQNVVLGSAEGRVHLLDPKSLKTQSSIDAHSAGLSVLEAEGHLLYTGGFSLKQGRPVPDPLVKVFDVRMLRPLVPVPFPAGPAFIKPHPRLSTTIAVSSLNGSFQIVDTLQQGTVQFHQLPFTSYLTAMSMAPSGEGLLFADQSGLVRLWSSSDDAKYTRYGPQDIELPDPVEPPKQIEWTPSSPLSLIGVPFYDTQLLSVIPIENYATKYSAILRPPTRPDPALHATLKQVDWIGYAVNPKGSIRNLAVAHDSRAKQASNRRMDVPLFRSEKEKIAQERRRRARASTDNANASVSLEDEESELTSSTMPKYYSRVEIKYSRFGVEDFDFGFYNKTRYSGLETHIVNSYTNSFLQVLRFIKPLAALALAHILVSCPKEDCLLCEAGFLFKQLQDAQGVNCQASNFSRAFSASRQAEALGLMDHSNESAKTAYASLIQTFNRFMIEQLGQEAKVMHPDLRLRRHMVLLQEESLPSPVSQIFGISARTMMACVCGAQSSRDSSFSVIDLIYPRKALSNEPKPASDFHTILKASIGRETATRATCAACRQFAHARVRRVLTNDLPPVVTINANVNTADHMEMWLDGKTSKDRFLQPSFVISRGMSGLSIQDEASSIAADTDSVCYQLTAIVCQIQSDDDPAHLISLIRIPREEDERAGTWHLFNDFLVKAVSEDEALGFPGSWKIPAVLCYTRIDASRMLDLSVLPTTLDTSILERDLTISRRRDPSKIKHEVLSASEIPRKGMLVSIDAEFVSLQQEEVEYRSDGTRSVLRPSRMTLARVSVLRGEGAKTGVPFIDDHISTTEPIVDHLTEYSGIRPGDLDPFVSPHTLVSLKAAYKKLRMLVDLGCVFIGHGLQKDFRIINIFVPPGQIIDTVNIYHLAARHRKLSLRFLSFVVLQQDIQSGTHDSIEDARTALQLYEEYRRLEAQGSWEDRLDEIYVEGKRLNFKVPQPEAAAEVAMDLSSQNMPAASVALDARIASLSSASPIFVPRSTPSPPYFQSHQPKSPRRRHRPHARP</sequence>
<evidence type="ECO:0000313" key="12">
    <source>
        <dbReference type="EMBL" id="GAA96870.1"/>
    </source>
</evidence>
<reference evidence="12 13" key="1">
    <citation type="journal article" date="2011" name="J. Gen. Appl. Microbiol.">
        <title>Draft genome sequencing of the enigmatic basidiomycete Mixia osmundae.</title>
        <authorList>
            <person name="Nishida H."/>
            <person name="Nagatsuka Y."/>
            <person name="Sugiyama J."/>
        </authorList>
    </citation>
    <scope>NUCLEOTIDE SEQUENCE [LARGE SCALE GENOMIC DNA]</scope>
    <source>
        <strain evidence="13">CBS 9802 / IAM 14324 / JCM 22182 / KY 12970</strain>
    </source>
</reference>
<accession>G7E233</accession>
<dbReference type="InterPro" id="IPR036397">
    <property type="entry name" value="RNaseH_sf"/>
</dbReference>
<evidence type="ECO:0000256" key="4">
    <source>
        <dbReference type="ARBA" id="ARBA00022664"/>
    </source>
</evidence>
<evidence type="ECO:0000256" key="9">
    <source>
        <dbReference type="HAMAP-Rule" id="MF_03182"/>
    </source>
</evidence>
<dbReference type="InterPro" id="IPR048841">
    <property type="entry name" value="PAN2_N"/>
</dbReference>
<dbReference type="Pfam" id="PF13423">
    <property type="entry name" value="UCH_1"/>
    <property type="match status" value="1"/>
</dbReference>
<feature type="domain" description="USP" evidence="11">
    <location>
        <begin position="515"/>
        <end position="867"/>
    </location>
</feature>
<dbReference type="PANTHER" id="PTHR15728:SF0">
    <property type="entry name" value="PAN2-PAN3 DEADENYLATION COMPLEX CATALYTIC SUBUNIT PAN2"/>
    <property type="match status" value="1"/>
</dbReference>
<keyword evidence="3" id="KW-0853">WD repeat</keyword>
<name>G7E233_MIXOS</name>
<dbReference type="GO" id="GO:0000932">
    <property type="term" value="C:P-body"/>
    <property type="evidence" value="ECO:0007669"/>
    <property type="project" value="TreeGrafter"/>
</dbReference>
<dbReference type="InterPro" id="IPR015943">
    <property type="entry name" value="WD40/YVTN_repeat-like_dom_sf"/>
</dbReference>
<feature type="binding site" evidence="9">
    <location>
        <position position="1031"/>
    </location>
    <ligand>
        <name>a divalent metal cation</name>
        <dbReference type="ChEBI" id="CHEBI:60240"/>
        <note>catalytic</note>
    </ligand>
</feature>
<dbReference type="EC" id="3.1.13.4" evidence="9"/>
<dbReference type="GO" id="GO:0046872">
    <property type="term" value="F:metal ion binding"/>
    <property type="evidence" value="ECO:0007669"/>
    <property type="project" value="UniProtKB-KW"/>
</dbReference>
<evidence type="ECO:0000313" key="13">
    <source>
        <dbReference type="Proteomes" id="UP000009131"/>
    </source>
</evidence>
<comment type="domain">
    <text evidence="9">The linker, or PAN3 interaction domain (PID), between the WD40 repeats and the pseudo-UCH domain mediates interaction with PAN3.</text>
</comment>
<evidence type="ECO:0000259" key="11">
    <source>
        <dbReference type="PROSITE" id="PS50235"/>
    </source>
</evidence>
<dbReference type="SMART" id="SM00479">
    <property type="entry name" value="EXOIII"/>
    <property type="match status" value="1"/>
</dbReference>
<comment type="subcellular location">
    <subcellularLocation>
        <location evidence="1 9">Cytoplasm</location>
    </subcellularLocation>
</comment>
<comment type="subunit">
    <text evidence="9">Forms a heterotrimer with an asymmetric homodimer of the regulatory subunit PAN3 to form the poly(A)-nuclease (PAN) deadenylation complex.</text>
</comment>
<dbReference type="HAMAP" id="MF_03182">
    <property type="entry name" value="PAN2"/>
    <property type="match status" value="1"/>
</dbReference>
<dbReference type="SUPFAM" id="SSF54001">
    <property type="entry name" value="Cysteine proteinases"/>
    <property type="match status" value="1"/>
</dbReference>
<dbReference type="GO" id="GO:0003676">
    <property type="term" value="F:nucleic acid binding"/>
    <property type="evidence" value="ECO:0007669"/>
    <property type="project" value="InterPro"/>
</dbReference>
<comment type="similarity">
    <text evidence="9">Belongs to the peptidase C19 family. PAN2 subfamily.</text>
</comment>
<dbReference type="InterPro" id="IPR013520">
    <property type="entry name" value="Ribonucl_H"/>
</dbReference>
<dbReference type="AlphaFoldDB" id="G7E233"/>
<keyword evidence="8 9" id="KW-0269">Exonuclease</keyword>
<dbReference type="CDD" id="cd06143">
    <property type="entry name" value="PAN2_exo"/>
    <property type="match status" value="1"/>
</dbReference>
<dbReference type="InterPro" id="IPR028881">
    <property type="entry name" value="PAN2_UCH_dom"/>
</dbReference>
<dbReference type="Pfam" id="PF20770">
    <property type="entry name" value="PAN2_N"/>
    <property type="match status" value="1"/>
</dbReference>
<feature type="binding site" evidence="9">
    <location>
        <position position="924"/>
    </location>
    <ligand>
        <name>a divalent metal cation</name>
        <dbReference type="ChEBI" id="CHEBI:60240"/>
        <note>catalytic</note>
    </ligand>
</feature>
<keyword evidence="13" id="KW-1185">Reference proteome</keyword>
<evidence type="ECO:0000256" key="2">
    <source>
        <dbReference type="ARBA" id="ARBA00022490"/>
    </source>
</evidence>
<dbReference type="OMA" id="TQELLWT"/>
<comment type="catalytic activity">
    <reaction evidence="9">
        <text>Exonucleolytic cleavage of poly(A) to 5'-AMP.</text>
        <dbReference type="EC" id="3.1.13.4"/>
    </reaction>
</comment>
<dbReference type="InterPro" id="IPR028889">
    <property type="entry name" value="USP"/>
</dbReference>
<reference evidence="12 13" key="2">
    <citation type="journal article" date="2012" name="Open Biol.">
        <title>Characteristics of nucleosomes and linker DNA regions on the genome of the basidiomycete Mixia osmundae revealed by mono- and dinucleosome mapping.</title>
        <authorList>
            <person name="Nishida H."/>
            <person name="Kondo S."/>
            <person name="Matsumoto T."/>
            <person name="Suzuki Y."/>
            <person name="Yoshikawa H."/>
            <person name="Taylor T.D."/>
            <person name="Sugiyama J."/>
        </authorList>
    </citation>
    <scope>NUCLEOTIDE SEQUENCE [LARGE SCALE GENOMIC DNA]</scope>
    <source>
        <strain evidence="13">CBS 9802 / IAM 14324 / JCM 22182 / KY 12970</strain>
    </source>
</reference>
<dbReference type="Gene3D" id="3.90.70.10">
    <property type="entry name" value="Cysteine proteinases"/>
    <property type="match status" value="1"/>
</dbReference>
<dbReference type="InterPro" id="IPR030843">
    <property type="entry name" value="PAN2"/>
</dbReference>
<dbReference type="RefSeq" id="XP_014567281.1">
    <property type="nucleotide sequence ID" value="XM_014711795.1"/>
</dbReference>
<dbReference type="InterPro" id="IPR038765">
    <property type="entry name" value="Papain-like_cys_pep_sf"/>
</dbReference>
<protein>
    <recommendedName>
        <fullName evidence="9">PAN2-PAN3 deadenylation complex catalytic subunit PAN2</fullName>
        <ecNumber evidence="9">3.1.13.4</ecNumber>
    </recommendedName>
    <alternativeName>
        <fullName evidence="9">PAB1P-dependent poly(A)-specific ribonuclease</fullName>
    </alternativeName>
    <alternativeName>
        <fullName evidence="9">Poly(A)-nuclease deadenylation complex subunit 2</fullName>
        <shortName evidence="9">PAN deadenylation complex subunit 2</shortName>
    </alternativeName>
</protein>
<dbReference type="eggNOG" id="KOG1275">
    <property type="taxonomic scope" value="Eukaryota"/>
</dbReference>
<dbReference type="InterPro" id="IPR036322">
    <property type="entry name" value="WD40_repeat_dom_sf"/>
</dbReference>
<organism evidence="12 13">
    <name type="scientific">Mixia osmundae (strain CBS 9802 / IAM 14324 / JCM 22182 / KY 12970)</name>
    <dbReference type="NCBI Taxonomy" id="764103"/>
    <lineage>
        <taxon>Eukaryota</taxon>
        <taxon>Fungi</taxon>
        <taxon>Dikarya</taxon>
        <taxon>Basidiomycota</taxon>
        <taxon>Pucciniomycotina</taxon>
        <taxon>Mixiomycetes</taxon>
        <taxon>Mixiales</taxon>
        <taxon>Mixiaceae</taxon>
        <taxon>Mixia</taxon>
    </lineage>
</organism>
<keyword evidence="2 9" id="KW-0963">Cytoplasm</keyword>
<comment type="caution">
    <text evidence="9">Lacks conserved residue(s) required for the propagation of feature annotation.</text>
</comment>
<dbReference type="PANTHER" id="PTHR15728">
    <property type="entry name" value="DEADENYLATION COMPLEX CATALYTIC SUBUNIT PAN2"/>
    <property type="match status" value="1"/>
</dbReference>
<dbReference type="EMBL" id="BABT02000108">
    <property type="protein sequence ID" value="GAA96870.1"/>
    <property type="molecule type" value="Genomic_DNA"/>
</dbReference>
<dbReference type="GO" id="GO:0004535">
    <property type="term" value="F:poly(A)-specific ribonuclease activity"/>
    <property type="evidence" value="ECO:0007669"/>
    <property type="project" value="UniProtKB-UniRule"/>
</dbReference>
<dbReference type="Pfam" id="PF00929">
    <property type="entry name" value="RNase_T"/>
    <property type="match status" value="1"/>
</dbReference>
<dbReference type="GO" id="GO:0000289">
    <property type="term" value="P:nuclear-transcribed mRNA poly(A) tail shortening"/>
    <property type="evidence" value="ECO:0007669"/>
    <property type="project" value="UniProtKB-UniRule"/>
</dbReference>
<evidence type="ECO:0000256" key="5">
    <source>
        <dbReference type="ARBA" id="ARBA00022722"/>
    </source>
</evidence>
<dbReference type="GO" id="GO:0031251">
    <property type="term" value="C:PAN complex"/>
    <property type="evidence" value="ECO:0007669"/>
    <property type="project" value="UniProtKB-UniRule"/>
</dbReference>
<evidence type="ECO:0000256" key="6">
    <source>
        <dbReference type="ARBA" id="ARBA00022723"/>
    </source>
</evidence>
<proteinExistence type="inferred from homology"/>
<comment type="function">
    <text evidence="9">Catalytic subunit of the poly(A)-nuclease (PAN) deadenylation complex, one of two cytoplasmic mRNA deadenylases involved in mRNA turnover. PAN specifically shortens poly(A) tails of RNA and the activity is stimulated by poly(A)-binding protein PAB1. PAN deadenylation is followed by rapid degradation of the shortened mRNA tails by the CCR4-NOT complex. Deadenylated mRNAs are then degraded by two alternative mechanisms, namely exosome-mediated 3'-5' exonucleolytic degradation, or deadenlyation-dependent mRNA decaping and subsequent 5'-3' exonucleolytic degradation by XRN1. May also be involved in post-transcriptional maturation of mRNA poly(A) tails.</text>
</comment>
<dbReference type="SUPFAM" id="SSF50978">
    <property type="entry name" value="WD40 repeat-like"/>
    <property type="match status" value="1"/>
</dbReference>
<dbReference type="FunCoup" id="G7E233">
    <property type="interactions" value="344"/>
</dbReference>
<feature type="region of interest" description="Disordered" evidence="10">
    <location>
        <begin position="1162"/>
        <end position="1190"/>
    </location>
</feature>
<comment type="domain">
    <text evidence="9">Contains a pseudo-UCH domain. This ubiquitin C-terminal hydrolase (UCH)-like or ubiquitin specific protease (USP)-like domain is predicted to be catalytically inactive because it lacks the active site catalytic triad characteristic of thiol proteases, with residues at the equivalent structural positions that are incompatible with catalysis, and it cannot bind ubiquitin. It functions as a structural scaffold for intra- and intermolecular interactions in the complex.</text>
</comment>
<evidence type="ECO:0000256" key="3">
    <source>
        <dbReference type="ARBA" id="ARBA00022574"/>
    </source>
</evidence>
<keyword evidence="7 9" id="KW-0378">Hydrolase</keyword>
<gene>
    <name evidence="12" type="primary">Mo03543</name>
    <name evidence="9" type="synonym">PAN2</name>
    <name evidence="12" type="ORF">E5Q_03543</name>
</gene>
<comment type="caution">
    <text evidence="12">The sequence shown here is derived from an EMBL/GenBank/DDBJ whole genome shotgun (WGS) entry which is preliminary data.</text>
</comment>
<dbReference type="STRING" id="764103.G7E233"/>
<dbReference type="Gene3D" id="3.30.420.10">
    <property type="entry name" value="Ribonuclease H-like superfamily/Ribonuclease H"/>
    <property type="match status" value="1"/>
</dbReference>
<evidence type="ECO:0000256" key="1">
    <source>
        <dbReference type="ARBA" id="ARBA00004496"/>
    </source>
</evidence>
<dbReference type="SUPFAM" id="SSF53098">
    <property type="entry name" value="Ribonuclease H-like"/>
    <property type="match status" value="1"/>
</dbReference>
<dbReference type="HOGENOM" id="CLU_002369_1_0_1"/>
<dbReference type="FunFam" id="3.30.420.10:FF:000028">
    <property type="entry name" value="PAN2-PAN3 deadenylation complex catalytic subunit PAN2"/>
    <property type="match status" value="1"/>
</dbReference>
<keyword evidence="5 9" id="KW-0540">Nuclease</keyword>
<dbReference type="PROSITE" id="PS50235">
    <property type="entry name" value="USP_3"/>
    <property type="match status" value="1"/>
</dbReference>
<comment type="cofactor">
    <cofactor evidence="9">
        <name>a divalent metal cation</name>
        <dbReference type="ChEBI" id="CHEBI:60240"/>
    </cofactor>
    <text evidence="9">Binds 2 metal cations per subunit in the catalytic exonuclease domain.</text>
</comment>
<evidence type="ECO:0000256" key="8">
    <source>
        <dbReference type="ARBA" id="ARBA00022839"/>
    </source>
</evidence>
<feature type="binding site" evidence="9">
    <location>
        <position position="922"/>
    </location>
    <ligand>
        <name>a divalent metal cation</name>
        <dbReference type="ChEBI" id="CHEBI:60240"/>
        <note>catalytic</note>
    </ligand>
</feature>
<dbReference type="GO" id="GO:0006397">
    <property type="term" value="P:mRNA processing"/>
    <property type="evidence" value="ECO:0007669"/>
    <property type="project" value="UniProtKB-KW"/>
</dbReference>
<dbReference type="OrthoDB" id="16516at2759"/>